<evidence type="ECO:0000256" key="3">
    <source>
        <dbReference type="ARBA" id="ARBA00009347"/>
    </source>
</evidence>
<evidence type="ECO:0000256" key="9">
    <source>
        <dbReference type="ARBA" id="ARBA00044204"/>
    </source>
</evidence>
<comment type="similarity">
    <text evidence="3 14">Belongs to the acyl-CoA dehydrogenase family.</text>
</comment>
<evidence type="ECO:0000256" key="2">
    <source>
        <dbReference type="ARBA" id="ARBA00005198"/>
    </source>
</evidence>
<dbReference type="PROSITE" id="PS00073">
    <property type="entry name" value="ACYL_COA_DH_2"/>
    <property type="match status" value="1"/>
</dbReference>
<dbReference type="Gene3D" id="1.10.540.10">
    <property type="entry name" value="Acyl-CoA dehydrogenase/oxidase, N-terminal domain"/>
    <property type="match status" value="1"/>
</dbReference>
<dbReference type="Gene3D" id="2.40.110.10">
    <property type="entry name" value="Butyryl-CoA Dehydrogenase, subunit A, domain 2"/>
    <property type="match status" value="1"/>
</dbReference>
<comment type="catalytic activity">
    <reaction evidence="13">
        <text>butanoyl-CoA + oxidized [electron-transfer flavoprotein] + H(+) = (2E)-butenoyl-CoA + reduced [electron-transfer flavoprotein]</text>
        <dbReference type="Rhea" id="RHEA:24004"/>
        <dbReference type="Rhea" id="RHEA-COMP:10685"/>
        <dbReference type="Rhea" id="RHEA-COMP:10686"/>
        <dbReference type="ChEBI" id="CHEBI:15378"/>
        <dbReference type="ChEBI" id="CHEBI:57332"/>
        <dbReference type="ChEBI" id="CHEBI:57371"/>
        <dbReference type="ChEBI" id="CHEBI:57692"/>
        <dbReference type="ChEBI" id="CHEBI:58307"/>
        <dbReference type="EC" id="1.3.8.1"/>
    </reaction>
    <physiologicalReaction direction="left-to-right" evidence="13">
        <dbReference type="Rhea" id="RHEA:24005"/>
    </physiologicalReaction>
</comment>
<dbReference type="InterPro" id="IPR009075">
    <property type="entry name" value="AcylCo_DH/oxidase_C"/>
</dbReference>
<keyword evidence="5 14" id="KW-0285">Flavoprotein</keyword>
<dbReference type="InterPro" id="IPR036250">
    <property type="entry name" value="AcylCo_DH-like_C"/>
</dbReference>
<dbReference type="PIRSF" id="PIRSF016578">
    <property type="entry name" value="HsaA"/>
    <property type="match status" value="1"/>
</dbReference>
<evidence type="ECO:0000256" key="6">
    <source>
        <dbReference type="ARBA" id="ARBA00022827"/>
    </source>
</evidence>
<keyword evidence="7 14" id="KW-0560">Oxidoreductase</keyword>
<evidence type="ECO:0000256" key="8">
    <source>
        <dbReference type="ARBA" id="ARBA00031895"/>
    </source>
</evidence>
<evidence type="ECO:0000256" key="7">
    <source>
        <dbReference type="ARBA" id="ARBA00023002"/>
    </source>
</evidence>
<comment type="catalytic activity">
    <reaction evidence="12">
        <text>hexanoyl-CoA + oxidized [electron-transfer flavoprotein] + H(+) = (2E)-hexenoyl-CoA + reduced [electron-transfer flavoprotein]</text>
        <dbReference type="Rhea" id="RHEA:43464"/>
        <dbReference type="Rhea" id="RHEA-COMP:10685"/>
        <dbReference type="Rhea" id="RHEA-COMP:10686"/>
        <dbReference type="ChEBI" id="CHEBI:15378"/>
        <dbReference type="ChEBI" id="CHEBI:57692"/>
        <dbReference type="ChEBI" id="CHEBI:58307"/>
        <dbReference type="ChEBI" id="CHEBI:62077"/>
        <dbReference type="ChEBI" id="CHEBI:62620"/>
    </reaction>
    <physiologicalReaction direction="left-to-right" evidence="12">
        <dbReference type="Rhea" id="RHEA:43465"/>
    </physiologicalReaction>
</comment>
<evidence type="ECO:0000256" key="13">
    <source>
        <dbReference type="ARBA" id="ARBA00050758"/>
    </source>
</evidence>
<comment type="pathway">
    <text evidence="2">Lipid metabolism; mitochondrial fatty acid beta-oxidation.</text>
</comment>
<evidence type="ECO:0000256" key="12">
    <source>
        <dbReference type="ARBA" id="ARBA00049192"/>
    </source>
</evidence>
<comment type="cofactor">
    <cofactor evidence="1 14">
        <name>FAD</name>
        <dbReference type="ChEBI" id="CHEBI:57692"/>
    </cofactor>
</comment>
<reference evidence="18" key="1">
    <citation type="submission" date="2022-01" db="EMBL/GenBank/DDBJ databases">
        <authorList>
            <person name="King R."/>
        </authorList>
    </citation>
    <scope>NUCLEOTIDE SEQUENCE</scope>
</reference>
<dbReference type="GO" id="GO:0005739">
    <property type="term" value="C:mitochondrion"/>
    <property type="evidence" value="ECO:0007669"/>
    <property type="project" value="TreeGrafter"/>
</dbReference>
<comment type="function">
    <text evidence="10">Short-chain specific acyl-CoA dehydrogenase is one of the acyl-CoA dehydrogenases that catalyze the first step of mitochondrial fatty acid beta-oxidation, an aerobic process breaking down fatty acids into acetyl-CoA and allowing the production of energy from fats. The first step of fatty acid beta-oxidation consists in the removal of one hydrogen from C-2 and C-3 of the straight-chain fatty acyl-CoA thioester, resulting in the formation of trans-2-enoyl-CoA. Among the different mitochondrial acyl-CoA dehydrogenases, short-chain specific acyl-CoA dehydrogenase acts specifically on acyl-CoAs with saturated 4 to 6 carbons long primary chains.</text>
</comment>
<evidence type="ECO:0000256" key="14">
    <source>
        <dbReference type="RuleBase" id="RU362125"/>
    </source>
</evidence>
<evidence type="ECO:0000259" key="17">
    <source>
        <dbReference type="Pfam" id="PF02771"/>
    </source>
</evidence>
<dbReference type="OrthoDB" id="10254877at2759"/>
<dbReference type="InterPro" id="IPR013786">
    <property type="entry name" value="AcylCoA_DH/ox_N"/>
</dbReference>
<keyword evidence="19" id="KW-1185">Reference proteome</keyword>
<dbReference type="InterPro" id="IPR009100">
    <property type="entry name" value="AcylCoA_DH/oxidase_NM_dom_sf"/>
</dbReference>
<dbReference type="Pfam" id="PF02771">
    <property type="entry name" value="Acyl-CoA_dh_N"/>
    <property type="match status" value="1"/>
</dbReference>
<dbReference type="PANTHER" id="PTHR43884:SF26">
    <property type="entry name" value="MEDIUM-CHAIN SPECIFIC ACYL-COA DEHYDROGENASE, MITOCHONDRIAL-LIKE PROTEIN-RELATED"/>
    <property type="match status" value="1"/>
</dbReference>
<dbReference type="InterPro" id="IPR006089">
    <property type="entry name" value="Acyl-CoA_DH_CS"/>
</dbReference>
<reference evidence="18" key="2">
    <citation type="submission" date="2022-10" db="EMBL/GenBank/DDBJ databases">
        <authorList>
            <consortium name="ENA_rothamsted_submissions"/>
            <consortium name="culmorum"/>
            <person name="King R."/>
        </authorList>
    </citation>
    <scope>NUCLEOTIDE SEQUENCE</scope>
</reference>
<evidence type="ECO:0000256" key="1">
    <source>
        <dbReference type="ARBA" id="ARBA00001974"/>
    </source>
</evidence>
<gene>
    <name evidence="18" type="ORF">CHIRRI_LOCUS651</name>
</gene>
<dbReference type="InterPro" id="IPR006091">
    <property type="entry name" value="Acyl-CoA_Oxase/DH_mid-dom"/>
</dbReference>
<comment type="catalytic activity">
    <reaction evidence="11">
        <text>pentanoyl-CoA + oxidized [electron-transfer flavoprotein] + H(+) = (2E)-pentenoyl-CoA + reduced [electron-transfer flavoprotein]</text>
        <dbReference type="Rhea" id="RHEA:43456"/>
        <dbReference type="Rhea" id="RHEA-COMP:10685"/>
        <dbReference type="Rhea" id="RHEA-COMP:10686"/>
        <dbReference type="ChEBI" id="CHEBI:15378"/>
        <dbReference type="ChEBI" id="CHEBI:57389"/>
        <dbReference type="ChEBI" id="CHEBI:57692"/>
        <dbReference type="ChEBI" id="CHEBI:58307"/>
        <dbReference type="ChEBI" id="CHEBI:86160"/>
    </reaction>
    <physiologicalReaction direction="left-to-right" evidence="11">
        <dbReference type="Rhea" id="RHEA:43457"/>
    </physiologicalReaction>
</comment>
<dbReference type="PROSITE" id="PS00072">
    <property type="entry name" value="ACYL_COA_DH_1"/>
    <property type="match status" value="1"/>
</dbReference>
<keyword evidence="6 14" id="KW-0274">FAD</keyword>
<dbReference type="Pfam" id="PF02770">
    <property type="entry name" value="Acyl-CoA_dh_M"/>
    <property type="match status" value="1"/>
</dbReference>
<feature type="domain" description="Acyl-CoA dehydrogenase/oxidase N-terminal" evidence="17">
    <location>
        <begin position="31"/>
        <end position="141"/>
    </location>
</feature>
<dbReference type="Gene3D" id="1.20.140.10">
    <property type="entry name" value="Butyryl-CoA Dehydrogenase, subunit A, domain 3"/>
    <property type="match status" value="1"/>
</dbReference>
<name>A0A9N9WL71_9DIPT</name>
<dbReference type="FunFam" id="1.20.140.10:FF:000004">
    <property type="entry name" value="Acyl-CoA dehydrogenase FadE25"/>
    <property type="match status" value="1"/>
</dbReference>
<feature type="domain" description="Acyl-CoA oxidase/dehydrogenase middle" evidence="16">
    <location>
        <begin position="145"/>
        <end position="240"/>
    </location>
</feature>
<dbReference type="InterPro" id="IPR037069">
    <property type="entry name" value="AcylCoA_DH/ox_N_sf"/>
</dbReference>
<organism evidence="18 19">
    <name type="scientific">Chironomus riparius</name>
    <dbReference type="NCBI Taxonomy" id="315576"/>
    <lineage>
        <taxon>Eukaryota</taxon>
        <taxon>Metazoa</taxon>
        <taxon>Ecdysozoa</taxon>
        <taxon>Arthropoda</taxon>
        <taxon>Hexapoda</taxon>
        <taxon>Insecta</taxon>
        <taxon>Pterygota</taxon>
        <taxon>Neoptera</taxon>
        <taxon>Endopterygota</taxon>
        <taxon>Diptera</taxon>
        <taxon>Nematocera</taxon>
        <taxon>Chironomoidea</taxon>
        <taxon>Chironomidae</taxon>
        <taxon>Chironominae</taxon>
        <taxon>Chironomus</taxon>
    </lineage>
</organism>
<evidence type="ECO:0000313" key="18">
    <source>
        <dbReference type="EMBL" id="CAG9797662.1"/>
    </source>
</evidence>
<dbReference type="SUPFAM" id="SSF56645">
    <property type="entry name" value="Acyl-CoA dehydrogenase NM domain-like"/>
    <property type="match status" value="1"/>
</dbReference>
<protein>
    <recommendedName>
        <fullName evidence="9">Short-chain specific acyl-CoA dehydrogenase, mitochondrial</fullName>
        <ecNumber evidence="4">1.3.8.1</ecNumber>
    </recommendedName>
    <alternativeName>
        <fullName evidence="8">Butyryl-CoA dehydrogenase</fullName>
    </alternativeName>
</protein>
<evidence type="ECO:0000259" key="15">
    <source>
        <dbReference type="Pfam" id="PF00441"/>
    </source>
</evidence>
<evidence type="ECO:0000256" key="5">
    <source>
        <dbReference type="ARBA" id="ARBA00022630"/>
    </source>
</evidence>
<evidence type="ECO:0000256" key="4">
    <source>
        <dbReference type="ARBA" id="ARBA00012046"/>
    </source>
</evidence>
<dbReference type="InterPro" id="IPR046373">
    <property type="entry name" value="Acyl-CoA_Oxase/DH_mid-dom_sf"/>
</dbReference>
<dbReference type="Pfam" id="PF00441">
    <property type="entry name" value="Acyl-CoA_dh_1"/>
    <property type="match status" value="1"/>
</dbReference>
<evidence type="ECO:0000313" key="19">
    <source>
        <dbReference type="Proteomes" id="UP001153620"/>
    </source>
</evidence>
<dbReference type="SUPFAM" id="SSF47203">
    <property type="entry name" value="Acyl-CoA dehydrogenase C-terminal domain-like"/>
    <property type="match status" value="1"/>
</dbReference>
<dbReference type="AlphaFoldDB" id="A0A9N9WL71"/>
<dbReference type="Proteomes" id="UP001153620">
    <property type="component" value="Chromosome 1"/>
</dbReference>
<dbReference type="FunFam" id="1.10.540.10:FF:000002">
    <property type="entry name" value="Acyl-CoA dehydrogenase FadE19"/>
    <property type="match status" value="1"/>
</dbReference>
<dbReference type="GO" id="GO:0033539">
    <property type="term" value="P:fatty acid beta-oxidation using acyl-CoA dehydrogenase"/>
    <property type="evidence" value="ECO:0007669"/>
    <property type="project" value="TreeGrafter"/>
</dbReference>
<accession>A0A9N9WL71</accession>
<dbReference type="PANTHER" id="PTHR43884">
    <property type="entry name" value="ACYL-COA DEHYDROGENASE"/>
    <property type="match status" value="1"/>
</dbReference>
<dbReference type="GO" id="GO:0016937">
    <property type="term" value="F:short-chain fatty acyl-CoA dehydrogenase activity"/>
    <property type="evidence" value="ECO:0007669"/>
    <property type="project" value="UniProtKB-EC"/>
</dbReference>
<feature type="domain" description="Acyl-CoA dehydrogenase/oxidase C-terminal" evidence="15">
    <location>
        <begin position="252"/>
        <end position="400"/>
    </location>
</feature>
<dbReference type="EMBL" id="OU895877">
    <property type="protein sequence ID" value="CAG9797662.1"/>
    <property type="molecule type" value="Genomic_DNA"/>
</dbReference>
<evidence type="ECO:0000256" key="10">
    <source>
        <dbReference type="ARBA" id="ARBA00045387"/>
    </source>
</evidence>
<evidence type="ECO:0000256" key="11">
    <source>
        <dbReference type="ARBA" id="ARBA00048499"/>
    </source>
</evidence>
<sequence length="406" mass="44433">MSINSLRHKSLSLSANKLITRYFTTNLPNDVKIIQDLVRKFTNEELRPEVVAKNDRESRFPTEQIEKLGDMGFMGVSAAAEFGGSNMNILSLSVIVEELSRGCASVGAIVSIHNCLYANLLSRIGTQEQKEKWLREYTTGKKIGAFALSEMEAGSDVSAISTTARKDGDYYVLNGSKAWVTSGTEAGASIVFATIDKGQKHKGIAAFLVSMNQEGVQRGRNERKIGIKATSTISMTLTDVRVHSDDVLCLPGKGFKVAMEQLDVARVGIASQALGIAQASLDTAVHYASQRIAFDSPILKMSSVKRRLAEMALEIESSRLLVRQAAQKKDQNLKSTKHTSMAKWKASTTATFCAHNCIQIMGGMGVIEDLPAERYYRDARITEIYGGVTDVQMMIVAEQLAKEYGL</sequence>
<dbReference type="GO" id="GO:0050660">
    <property type="term" value="F:flavin adenine dinucleotide binding"/>
    <property type="evidence" value="ECO:0007669"/>
    <property type="project" value="InterPro"/>
</dbReference>
<dbReference type="EC" id="1.3.8.1" evidence="4"/>
<dbReference type="GO" id="GO:0046359">
    <property type="term" value="P:butyrate catabolic process"/>
    <property type="evidence" value="ECO:0007669"/>
    <property type="project" value="TreeGrafter"/>
</dbReference>
<dbReference type="FunFam" id="2.40.110.10:FF:000001">
    <property type="entry name" value="Acyl-CoA dehydrogenase, mitochondrial"/>
    <property type="match status" value="1"/>
</dbReference>
<proteinExistence type="inferred from homology"/>
<evidence type="ECO:0000259" key="16">
    <source>
        <dbReference type="Pfam" id="PF02770"/>
    </source>
</evidence>